<dbReference type="InterPro" id="IPR019734">
    <property type="entry name" value="TPR_rpt"/>
</dbReference>
<evidence type="ECO:0000313" key="1">
    <source>
        <dbReference type="EMBL" id="GAH37677.1"/>
    </source>
</evidence>
<gene>
    <name evidence="1" type="ORF">S03H2_13480</name>
</gene>
<dbReference type="EMBL" id="BARU01006843">
    <property type="protein sequence ID" value="GAH37677.1"/>
    <property type="molecule type" value="Genomic_DNA"/>
</dbReference>
<dbReference type="InterPro" id="IPR011990">
    <property type="entry name" value="TPR-like_helical_dom_sf"/>
</dbReference>
<dbReference type="SUPFAM" id="SSF48452">
    <property type="entry name" value="TPR-like"/>
    <property type="match status" value="1"/>
</dbReference>
<dbReference type="SMART" id="SM00028">
    <property type="entry name" value="TPR"/>
    <property type="match status" value="3"/>
</dbReference>
<proteinExistence type="predicted"/>
<dbReference type="Pfam" id="PF13176">
    <property type="entry name" value="TPR_7"/>
    <property type="match status" value="1"/>
</dbReference>
<dbReference type="Gene3D" id="1.25.40.10">
    <property type="entry name" value="Tetratricopeptide repeat domain"/>
    <property type="match status" value="2"/>
</dbReference>
<evidence type="ECO:0008006" key="2">
    <source>
        <dbReference type="Google" id="ProtNLM"/>
    </source>
</evidence>
<dbReference type="PANTHER" id="PTHR12558:SF13">
    <property type="entry name" value="CELL DIVISION CYCLE PROTEIN 27 HOMOLOG"/>
    <property type="match status" value="1"/>
</dbReference>
<reference evidence="1" key="1">
    <citation type="journal article" date="2014" name="Front. Microbiol.">
        <title>High frequency of phylogenetically diverse reductive dehalogenase-homologous genes in deep subseafloor sedimentary metagenomes.</title>
        <authorList>
            <person name="Kawai M."/>
            <person name="Futagami T."/>
            <person name="Toyoda A."/>
            <person name="Takaki Y."/>
            <person name="Nishi S."/>
            <person name="Hori S."/>
            <person name="Arai W."/>
            <person name="Tsubouchi T."/>
            <person name="Morono Y."/>
            <person name="Uchiyama I."/>
            <person name="Ito T."/>
            <person name="Fujiyama A."/>
            <person name="Inagaki F."/>
            <person name="Takami H."/>
        </authorList>
    </citation>
    <scope>NUCLEOTIDE SEQUENCE</scope>
    <source>
        <strain evidence="1">Expedition CK06-06</strain>
    </source>
</reference>
<sequence length="248" mass="28284">FNVNLESAKMSRTLTGKVGRIKMKLDPGEYVMKVIIPGYRWKKIKLVLKPGETRAFRVGLEKKISKEELGREKEFDSNFVDGVTAYNNGKYKNAMTYLEKCLMMKPGHKDATAYYEKARNAFIIQFDKLKAAAEVLERKGDYEGALTKYQELLTIDPTNTDVLAKLDELTKKLKEKAKPKKPKKPPAPGVTGKDIDTWYKAGLNHFSRGNYKKAVSMFEKVLRYRPGHSGAQKYLSKSRSRLKALGEY</sequence>
<feature type="non-terminal residue" evidence="1">
    <location>
        <position position="1"/>
    </location>
</feature>
<comment type="caution">
    <text evidence="1">The sequence shown here is derived from an EMBL/GenBank/DDBJ whole genome shotgun (WGS) entry which is preliminary data.</text>
</comment>
<protein>
    <recommendedName>
        <fullName evidence="2">PEGA domain-containing protein</fullName>
    </recommendedName>
</protein>
<dbReference type="PANTHER" id="PTHR12558">
    <property type="entry name" value="CELL DIVISION CYCLE 16,23,27"/>
    <property type="match status" value="1"/>
</dbReference>
<accession>X1EYM3</accession>
<dbReference type="AlphaFoldDB" id="X1EYM3"/>
<dbReference type="Pfam" id="PF13181">
    <property type="entry name" value="TPR_8"/>
    <property type="match status" value="2"/>
</dbReference>
<dbReference type="PROSITE" id="PS50005">
    <property type="entry name" value="TPR"/>
    <property type="match status" value="2"/>
</dbReference>
<organism evidence="1">
    <name type="scientific">marine sediment metagenome</name>
    <dbReference type="NCBI Taxonomy" id="412755"/>
    <lineage>
        <taxon>unclassified sequences</taxon>
        <taxon>metagenomes</taxon>
        <taxon>ecological metagenomes</taxon>
    </lineage>
</organism>
<name>X1EYM3_9ZZZZ</name>